<dbReference type="NCBIfam" id="TIGR00730">
    <property type="entry name" value="Rossman fold protein, TIGR00730 family"/>
    <property type="match status" value="1"/>
</dbReference>
<comment type="similarity">
    <text evidence="1 2">Belongs to the LOG family.</text>
</comment>
<keyword evidence="2" id="KW-0203">Cytokinin biosynthesis</keyword>
<organism evidence="3 4">
    <name type="scientific">Corynebacterium breve</name>
    <dbReference type="NCBI Taxonomy" id="3049799"/>
    <lineage>
        <taxon>Bacteria</taxon>
        <taxon>Bacillati</taxon>
        <taxon>Actinomycetota</taxon>
        <taxon>Actinomycetes</taxon>
        <taxon>Mycobacteriales</taxon>
        <taxon>Corynebacteriaceae</taxon>
        <taxon>Corynebacterium</taxon>
    </lineage>
</organism>
<protein>
    <recommendedName>
        <fullName evidence="2">Cytokinin riboside 5'-monophosphate phosphoribohydrolase</fullName>
        <ecNumber evidence="2">3.2.2.n1</ecNumber>
    </recommendedName>
</protein>
<dbReference type="Pfam" id="PF03641">
    <property type="entry name" value="Lysine_decarbox"/>
    <property type="match status" value="1"/>
</dbReference>
<name>A0ABY8VEA8_9CORY</name>
<comment type="catalytic activity">
    <reaction evidence="2">
        <text>9-ribosyl-trans-zeatin 5'-phosphate + H2O = trans-zeatin + D-ribose 5-phosphate</text>
        <dbReference type="Rhea" id="RHEA:48564"/>
        <dbReference type="ChEBI" id="CHEBI:15377"/>
        <dbReference type="ChEBI" id="CHEBI:16522"/>
        <dbReference type="ChEBI" id="CHEBI:78346"/>
        <dbReference type="ChEBI" id="CHEBI:87947"/>
        <dbReference type="EC" id="3.2.2.n1"/>
    </reaction>
</comment>
<dbReference type="Gene3D" id="3.40.50.450">
    <property type="match status" value="1"/>
</dbReference>
<proteinExistence type="inferred from homology"/>
<reference evidence="3 4" key="1">
    <citation type="submission" date="2023-05" db="EMBL/GenBank/DDBJ databases">
        <title>Corynebacterium suedekumii sp. nov. and Corynebacterium breve sp. nov. isolated from raw cow's milk.</title>
        <authorList>
            <person name="Baer M.K."/>
            <person name="Mehl L."/>
            <person name="Hellmuth R."/>
            <person name="Marke G."/>
            <person name="Lipski A."/>
        </authorList>
    </citation>
    <scope>NUCLEOTIDE SEQUENCE [LARGE SCALE GENOMIC DNA]</scope>
    <source>
        <strain evidence="3 4">R4</strain>
    </source>
</reference>
<accession>A0ABY8VEA8</accession>
<evidence type="ECO:0000313" key="3">
    <source>
        <dbReference type="EMBL" id="WIM67843.1"/>
    </source>
</evidence>
<keyword evidence="4" id="KW-1185">Reference proteome</keyword>
<dbReference type="InterPro" id="IPR005269">
    <property type="entry name" value="LOG"/>
</dbReference>
<dbReference type="EMBL" id="CP126969">
    <property type="protein sequence ID" value="WIM67843.1"/>
    <property type="molecule type" value="Genomic_DNA"/>
</dbReference>
<sequence>MVSSVAVYCGSSHGTHPEYTTAARAMGTALARSGLTLVYGGGNVGLMGEVADACLDAGGEVHGVIPKQLVDKEMAHPRVTLHVVDTMAQRKTKMEELADAFVAMPGGMGTMEELTEVLTMQQLGHISAPVALLDVRGFWNPWCEMMDTMVSRGFLNGKYANAMIISEEPEDLLKQFSTWVNPGDKWAEV</sequence>
<evidence type="ECO:0000256" key="2">
    <source>
        <dbReference type="RuleBase" id="RU363015"/>
    </source>
</evidence>
<comment type="catalytic activity">
    <reaction evidence="2">
        <text>N(6)-(dimethylallyl)adenosine 5'-phosphate + H2O = N(6)-dimethylallyladenine + D-ribose 5-phosphate</text>
        <dbReference type="Rhea" id="RHEA:48560"/>
        <dbReference type="ChEBI" id="CHEBI:15377"/>
        <dbReference type="ChEBI" id="CHEBI:17660"/>
        <dbReference type="ChEBI" id="CHEBI:57526"/>
        <dbReference type="ChEBI" id="CHEBI:78346"/>
        <dbReference type="EC" id="3.2.2.n1"/>
    </reaction>
</comment>
<dbReference type="EC" id="3.2.2.n1" evidence="2"/>
<dbReference type="Proteomes" id="UP001225598">
    <property type="component" value="Chromosome"/>
</dbReference>
<dbReference type="SUPFAM" id="SSF102405">
    <property type="entry name" value="MCP/YpsA-like"/>
    <property type="match status" value="1"/>
</dbReference>
<dbReference type="PANTHER" id="PTHR31223">
    <property type="entry name" value="LOG FAMILY PROTEIN YJL055W"/>
    <property type="match status" value="1"/>
</dbReference>
<evidence type="ECO:0000313" key="4">
    <source>
        <dbReference type="Proteomes" id="UP001225598"/>
    </source>
</evidence>
<evidence type="ECO:0000256" key="1">
    <source>
        <dbReference type="ARBA" id="ARBA00006763"/>
    </source>
</evidence>
<keyword evidence="2" id="KW-0378">Hydrolase</keyword>
<dbReference type="PANTHER" id="PTHR31223:SF70">
    <property type="entry name" value="LOG FAMILY PROTEIN YJL055W"/>
    <property type="match status" value="1"/>
</dbReference>
<dbReference type="RefSeq" id="WP_284825167.1">
    <property type="nucleotide sequence ID" value="NZ_CP126969.1"/>
</dbReference>
<dbReference type="InterPro" id="IPR031100">
    <property type="entry name" value="LOG_fam"/>
</dbReference>
<gene>
    <name evidence="3" type="ORF">QP027_00090</name>
</gene>